<evidence type="ECO:0000313" key="4">
    <source>
        <dbReference type="Proteomes" id="UP000542813"/>
    </source>
</evidence>
<dbReference type="SUPFAM" id="SSF160991">
    <property type="entry name" value="CV3147-like"/>
    <property type="match status" value="1"/>
</dbReference>
<evidence type="ECO:0000313" key="3">
    <source>
        <dbReference type="EMBL" id="MBB5789811.1"/>
    </source>
</evidence>
<sequence length="357" mass="37634">MHQVDGADVDDLALGAAVLGCGGGGDPHLAKLMLRRAIDRYGPVPVIEAADVPDGGLVLPVAVVGAPTVLVEKFPGEGDARRALEAMQRFAGRTGVAVLPLEIGAINTLFPLVAAAEVGLPCVDADGMRRALPQLETTLFTLAGIDVSPVCVVGALGNALVIDANDNRTGERLTRAAVAELGMVATVAAYPMSGEQCREHAALGSLSHCLEVGRRLRAIHAGRPDAHADFLAFTGAEVVFNGTVTDVLRRTSGGWTRGTATLEHLAAPDRLLRVDFQNENLVVTENGRAVATVPDVITLLDVDTGWPVTTESVTYGQRVEVLVMPAHERWLRPDGLALAGPRAFGYDLDYVERRLPA</sequence>
<dbReference type="InterPro" id="IPR027479">
    <property type="entry name" value="S-Me-THD_N_sf"/>
</dbReference>
<dbReference type="Pfam" id="PF20906">
    <property type="entry name" value="S-Me-THD_C"/>
    <property type="match status" value="1"/>
</dbReference>
<dbReference type="InterPro" id="IPR010318">
    <property type="entry name" value="S-Me-THD_N"/>
</dbReference>
<dbReference type="Gene3D" id="3.40.1610.10">
    <property type="entry name" value="CV3147-like domain"/>
    <property type="match status" value="1"/>
</dbReference>
<dbReference type="AlphaFoldDB" id="A0A7W9GU61"/>
<feature type="domain" description="S-Me-THD N-terminal" evidence="1">
    <location>
        <begin position="8"/>
        <end position="163"/>
    </location>
</feature>
<gene>
    <name evidence="3" type="ORF">HD601_004386</name>
</gene>
<feature type="domain" description="S-Me-THD-like C-terminal" evidence="2">
    <location>
        <begin position="166"/>
        <end position="351"/>
    </location>
</feature>
<dbReference type="RefSeq" id="WP_184825420.1">
    <property type="nucleotide sequence ID" value="NZ_JACHMM010000001.1"/>
</dbReference>
<dbReference type="InterPro" id="IPR048350">
    <property type="entry name" value="S-Me-THD-like_C"/>
</dbReference>
<comment type="caution">
    <text evidence="3">The sequence shown here is derived from an EMBL/GenBank/DDBJ whole genome shotgun (WGS) entry which is preliminary data.</text>
</comment>
<evidence type="ECO:0000259" key="2">
    <source>
        <dbReference type="Pfam" id="PF20906"/>
    </source>
</evidence>
<dbReference type="Gene3D" id="2.40.390.10">
    <property type="entry name" value="CV3147-like"/>
    <property type="match status" value="1"/>
</dbReference>
<protein>
    <submittedName>
        <fullName evidence="3">DUF917 family protein</fullName>
    </submittedName>
</protein>
<name>A0A7W9GU61_9ACTN</name>
<keyword evidence="4" id="KW-1185">Reference proteome</keyword>
<reference evidence="3 4" key="1">
    <citation type="submission" date="2020-08" db="EMBL/GenBank/DDBJ databases">
        <title>Sequencing the genomes of 1000 actinobacteria strains.</title>
        <authorList>
            <person name="Klenk H.-P."/>
        </authorList>
    </citation>
    <scope>NUCLEOTIDE SEQUENCE [LARGE SCALE GENOMIC DNA]</scope>
    <source>
        <strain evidence="3 4">DSM 102122</strain>
    </source>
</reference>
<accession>A0A7W9GU61</accession>
<dbReference type="EMBL" id="JACHMM010000001">
    <property type="protein sequence ID" value="MBB5789811.1"/>
    <property type="molecule type" value="Genomic_DNA"/>
</dbReference>
<evidence type="ECO:0000259" key="1">
    <source>
        <dbReference type="Pfam" id="PF06032"/>
    </source>
</evidence>
<dbReference type="Pfam" id="PF06032">
    <property type="entry name" value="S-Me-THD_N"/>
    <property type="match status" value="1"/>
</dbReference>
<organism evidence="3 4">
    <name type="scientific">Jiangella mangrovi</name>
    <dbReference type="NCBI Taxonomy" id="1524084"/>
    <lineage>
        <taxon>Bacteria</taxon>
        <taxon>Bacillati</taxon>
        <taxon>Actinomycetota</taxon>
        <taxon>Actinomycetes</taxon>
        <taxon>Jiangellales</taxon>
        <taxon>Jiangellaceae</taxon>
        <taxon>Jiangella</taxon>
    </lineage>
</organism>
<dbReference type="InterPro" id="IPR024071">
    <property type="entry name" value="S-Me-THD_C_sf"/>
</dbReference>
<proteinExistence type="predicted"/>
<dbReference type="Proteomes" id="UP000542813">
    <property type="component" value="Unassembled WGS sequence"/>
</dbReference>